<dbReference type="EMBL" id="JAUTIX010000003">
    <property type="protein sequence ID" value="MDP0398486.1"/>
    <property type="molecule type" value="Genomic_DNA"/>
</dbReference>
<dbReference type="SUPFAM" id="SSF47203">
    <property type="entry name" value="Acyl-CoA dehydrogenase C-terminal domain-like"/>
    <property type="match status" value="1"/>
</dbReference>
<evidence type="ECO:0000313" key="8">
    <source>
        <dbReference type="EMBL" id="MDP0398486.1"/>
    </source>
</evidence>
<dbReference type="Pfam" id="PF00441">
    <property type="entry name" value="Acyl-CoA_dh_1"/>
    <property type="match status" value="1"/>
</dbReference>
<evidence type="ECO:0000256" key="2">
    <source>
        <dbReference type="ARBA" id="ARBA00009347"/>
    </source>
</evidence>
<dbReference type="AlphaFoldDB" id="A0AA90NHL6"/>
<dbReference type="PANTHER" id="PTHR43884">
    <property type="entry name" value="ACYL-COA DEHYDROGENASE"/>
    <property type="match status" value="1"/>
</dbReference>
<dbReference type="Proteomes" id="UP001178281">
    <property type="component" value="Unassembled WGS sequence"/>
</dbReference>
<keyword evidence="3" id="KW-0285">Flavoprotein</keyword>
<evidence type="ECO:0000259" key="6">
    <source>
        <dbReference type="Pfam" id="PF00441"/>
    </source>
</evidence>
<feature type="domain" description="Acyl-CoA dehydrogenase/oxidase C-terminal" evidence="6">
    <location>
        <begin position="207"/>
        <end position="332"/>
    </location>
</feature>
<comment type="similarity">
    <text evidence="2">Belongs to the acyl-CoA dehydrogenase family.</text>
</comment>
<dbReference type="PANTHER" id="PTHR43884:SF20">
    <property type="entry name" value="ACYL-COA DEHYDROGENASE FADE28"/>
    <property type="match status" value="1"/>
</dbReference>
<sequence length="352" mass="36437">MSSELDDLASAVRSVLDRRWSDAALRAAIDSPAGYDADLWAVLCEQVGVAALAVPEEFDGVGAGVRALQTVAQELGRRLIPSPFLGSAVFATTLLSAAGTPAAGTLGDLAAGTRTAAVAFAGEDFADRALRVRDGSVSGTARFVLDGDLADDLLLVAGDGDRTVVHLIDGESASRRHTPTMDPTRRLAEVTVDGATGTVVLDDAGSVFAHALDVTCAVLAAEQVGAAAQALAATVEYAKSRVQFGRAIGSFQALKHRMADMFVLVEAARSAAYAAGEALERGDADAGLAVATAKAYCSEAFEAVAGEMIQLHGGIGITWEHDAHLYFKRAHGSAQLFGDPASFLNRRALTHS</sequence>
<organism evidence="8 9">
    <name type="scientific">Tsukamurella strandjordii</name>
    <dbReference type="NCBI Taxonomy" id="147577"/>
    <lineage>
        <taxon>Bacteria</taxon>
        <taxon>Bacillati</taxon>
        <taxon>Actinomycetota</taxon>
        <taxon>Actinomycetes</taxon>
        <taxon>Mycobacteriales</taxon>
        <taxon>Tsukamurellaceae</taxon>
        <taxon>Tsukamurella</taxon>
    </lineage>
</organism>
<gene>
    <name evidence="8" type="ORF">Q7X28_11150</name>
</gene>
<accession>A0AA90NHL6</accession>
<proteinExistence type="inferred from homology"/>
<keyword evidence="9" id="KW-1185">Reference proteome</keyword>
<reference evidence="8" key="1">
    <citation type="submission" date="2023-08" db="EMBL/GenBank/DDBJ databases">
        <title>The draft genome of Tsukamurella strandjordii strain 050030.</title>
        <authorList>
            <person name="Zhao F."/>
            <person name="Feng Y."/>
            <person name="Zong Z."/>
        </authorList>
    </citation>
    <scope>NUCLEOTIDE SEQUENCE</scope>
    <source>
        <strain evidence="8">050030</strain>
    </source>
</reference>
<dbReference type="EC" id="1.-.-.-" evidence="8"/>
<keyword evidence="5 8" id="KW-0560">Oxidoreductase</keyword>
<dbReference type="InterPro" id="IPR037069">
    <property type="entry name" value="AcylCoA_DH/ox_N_sf"/>
</dbReference>
<keyword evidence="4" id="KW-0274">FAD</keyword>
<dbReference type="InterPro" id="IPR036250">
    <property type="entry name" value="AcylCo_DH-like_C"/>
</dbReference>
<evidence type="ECO:0000256" key="1">
    <source>
        <dbReference type="ARBA" id="ARBA00001974"/>
    </source>
</evidence>
<dbReference type="InterPro" id="IPR009075">
    <property type="entry name" value="AcylCo_DH/oxidase_C"/>
</dbReference>
<evidence type="ECO:0000256" key="5">
    <source>
        <dbReference type="ARBA" id="ARBA00023002"/>
    </source>
</evidence>
<dbReference type="SUPFAM" id="SSF56645">
    <property type="entry name" value="Acyl-CoA dehydrogenase NM domain-like"/>
    <property type="match status" value="1"/>
</dbReference>
<evidence type="ECO:0000259" key="7">
    <source>
        <dbReference type="Pfam" id="PF02771"/>
    </source>
</evidence>
<name>A0AA90NHL6_9ACTN</name>
<comment type="caution">
    <text evidence="8">The sequence shown here is derived from an EMBL/GenBank/DDBJ whole genome shotgun (WGS) entry which is preliminary data.</text>
</comment>
<dbReference type="InterPro" id="IPR013786">
    <property type="entry name" value="AcylCoA_DH/ox_N"/>
</dbReference>
<feature type="domain" description="Acyl-CoA dehydrogenase/oxidase N-terminal" evidence="7">
    <location>
        <begin position="4"/>
        <end position="102"/>
    </location>
</feature>
<dbReference type="GO" id="GO:0050660">
    <property type="term" value="F:flavin adenine dinucleotide binding"/>
    <property type="evidence" value="ECO:0007669"/>
    <property type="project" value="InterPro"/>
</dbReference>
<dbReference type="GO" id="GO:0003995">
    <property type="term" value="F:acyl-CoA dehydrogenase activity"/>
    <property type="evidence" value="ECO:0007669"/>
    <property type="project" value="TreeGrafter"/>
</dbReference>
<evidence type="ECO:0000256" key="4">
    <source>
        <dbReference type="ARBA" id="ARBA00022827"/>
    </source>
</evidence>
<dbReference type="Pfam" id="PF02771">
    <property type="entry name" value="Acyl-CoA_dh_N"/>
    <property type="match status" value="1"/>
</dbReference>
<dbReference type="Gene3D" id="1.10.540.10">
    <property type="entry name" value="Acyl-CoA dehydrogenase/oxidase, N-terminal domain"/>
    <property type="match status" value="1"/>
</dbReference>
<comment type="cofactor">
    <cofactor evidence="1">
        <name>FAD</name>
        <dbReference type="ChEBI" id="CHEBI:57692"/>
    </cofactor>
</comment>
<dbReference type="InterPro" id="IPR009100">
    <property type="entry name" value="AcylCoA_DH/oxidase_NM_dom_sf"/>
</dbReference>
<protein>
    <submittedName>
        <fullName evidence="8">Acyl-CoA dehydrogenase family protein</fullName>
        <ecNumber evidence="8">1.-.-.-</ecNumber>
    </submittedName>
</protein>
<evidence type="ECO:0000256" key="3">
    <source>
        <dbReference type="ARBA" id="ARBA00022630"/>
    </source>
</evidence>
<evidence type="ECO:0000313" key="9">
    <source>
        <dbReference type="Proteomes" id="UP001178281"/>
    </source>
</evidence>
<dbReference type="RefSeq" id="WP_305111339.1">
    <property type="nucleotide sequence ID" value="NZ_JAUTIX010000003.1"/>
</dbReference>
<dbReference type="Gene3D" id="1.20.140.10">
    <property type="entry name" value="Butyryl-CoA Dehydrogenase, subunit A, domain 3"/>
    <property type="match status" value="1"/>
</dbReference>